<name>A0A1I4SCU7_9HYPH</name>
<keyword evidence="1" id="KW-1133">Transmembrane helix</keyword>
<evidence type="ECO:0000256" key="1">
    <source>
        <dbReference type="SAM" id="Phobius"/>
    </source>
</evidence>
<organism evidence="2 3">
    <name type="scientific">Methylobacterium pseudosasicola</name>
    <dbReference type="NCBI Taxonomy" id="582667"/>
    <lineage>
        <taxon>Bacteria</taxon>
        <taxon>Pseudomonadati</taxon>
        <taxon>Pseudomonadota</taxon>
        <taxon>Alphaproteobacteria</taxon>
        <taxon>Hyphomicrobiales</taxon>
        <taxon>Methylobacteriaceae</taxon>
        <taxon>Methylobacterium</taxon>
    </lineage>
</organism>
<dbReference type="EMBL" id="FOTK01000041">
    <property type="protein sequence ID" value="SFM62103.1"/>
    <property type="molecule type" value="Genomic_DNA"/>
</dbReference>
<keyword evidence="1" id="KW-0472">Membrane</keyword>
<keyword evidence="1" id="KW-0812">Transmembrane</keyword>
<evidence type="ECO:0000313" key="2">
    <source>
        <dbReference type="EMBL" id="SFM62103.1"/>
    </source>
</evidence>
<gene>
    <name evidence="2" type="ORF">SAMN05192568_104146</name>
</gene>
<dbReference type="Proteomes" id="UP000199048">
    <property type="component" value="Unassembled WGS sequence"/>
</dbReference>
<sequence>MTGKEREDWALHDREAKALISVMLTFQVACLAVTMLWL</sequence>
<keyword evidence="3" id="KW-1185">Reference proteome</keyword>
<dbReference type="STRING" id="582667.SAMN05192568_104146"/>
<accession>A0A1I4SCU7</accession>
<protein>
    <submittedName>
        <fullName evidence="2">Uncharacterized protein</fullName>
    </submittedName>
</protein>
<evidence type="ECO:0000313" key="3">
    <source>
        <dbReference type="Proteomes" id="UP000199048"/>
    </source>
</evidence>
<proteinExistence type="predicted"/>
<feature type="transmembrane region" description="Helical" evidence="1">
    <location>
        <begin position="18"/>
        <end position="37"/>
    </location>
</feature>
<dbReference type="AlphaFoldDB" id="A0A1I4SCU7"/>
<reference evidence="3" key="1">
    <citation type="submission" date="2016-10" db="EMBL/GenBank/DDBJ databases">
        <authorList>
            <person name="Varghese N."/>
            <person name="Submissions S."/>
        </authorList>
    </citation>
    <scope>NUCLEOTIDE SEQUENCE [LARGE SCALE GENOMIC DNA]</scope>
    <source>
        <strain evidence="3">BL36</strain>
    </source>
</reference>